<evidence type="ECO:0000256" key="1">
    <source>
        <dbReference type="SAM" id="MobiDB-lite"/>
    </source>
</evidence>
<name>A0AA40FA85_9PEZI</name>
<reference evidence="3" key="1">
    <citation type="submission" date="2023-06" db="EMBL/GenBank/DDBJ databases">
        <title>Genome-scale phylogeny and comparative genomics of the fungal order Sordariales.</title>
        <authorList>
            <consortium name="Lawrence Berkeley National Laboratory"/>
            <person name="Hensen N."/>
            <person name="Bonometti L."/>
            <person name="Westerberg I."/>
            <person name="Brannstrom I.O."/>
            <person name="Guillou S."/>
            <person name="Cros-Aarteil S."/>
            <person name="Calhoun S."/>
            <person name="Haridas S."/>
            <person name="Kuo A."/>
            <person name="Mondo S."/>
            <person name="Pangilinan J."/>
            <person name="Riley R."/>
            <person name="LaButti K."/>
            <person name="Andreopoulos B."/>
            <person name="Lipzen A."/>
            <person name="Chen C."/>
            <person name="Yanf M."/>
            <person name="Daum C."/>
            <person name="Ng V."/>
            <person name="Clum A."/>
            <person name="Steindorff A."/>
            <person name="Ohm R."/>
            <person name="Martin F."/>
            <person name="Silar P."/>
            <person name="Natvig D."/>
            <person name="Lalanne C."/>
            <person name="Gautier V."/>
            <person name="Ament-velasquez S.L."/>
            <person name="Kruys A."/>
            <person name="Hutchinson M.I."/>
            <person name="Powell A.J."/>
            <person name="Barry K."/>
            <person name="Miller A.N."/>
            <person name="Grigoriev I.V."/>
            <person name="Debuchy R."/>
            <person name="Gladieux P."/>
            <person name="Thoren M.H."/>
            <person name="Johannesson H."/>
        </authorList>
    </citation>
    <scope>NUCLEOTIDE SEQUENCE</scope>
    <source>
        <strain evidence="3">SMH3187-1</strain>
    </source>
</reference>
<evidence type="ECO:0000313" key="4">
    <source>
        <dbReference type="Proteomes" id="UP001172155"/>
    </source>
</evidence>
<dbReference type="EMBL" id="JAUKUD010000001">
    <property type="protein sequence ID" value="KAK0754107.1"/>
    <property type="molecule type" value="Genomic_DNA"/>
</dbReference>
<feature type="chain" id="PRO_5041407250" description="Secreted protein" evidence="2">
    <location>
        <begin position="17"/>
        <end position="127"/>
    </location>
</feature>
<feature type="compositionally biased region" description="Basic residues" evidence="1">
    <location>
        <begin position="47"/>
        <end position="59"/>
    </location>
</feature>
<gene>
    <name evidence="3" type="ORF">B0T18DRAFT_398492</name>
</gene>
<dbReference type="Proteomes" id="UP001172155">
    <property type="component" value="Unassembled WGS sequence"/>
</dbReference>
<feature type="compositionally biased region" description="Basic and acidic residues" evidence="1">
    <location>
        <begin position="37"/>
        <end position="46"/>
    </location>
</feature>
<evidence type="ECO:0000313" key="3">
    <source>
        <dbReference type="EMBL" id="KAK0754107.1"/>
    </source>
</evidence>
<organism evidence="3 4">
    <name type="scientific">Schizothecium vesticola</name>
    <dbReference type="NCBI Taxonomy" id="314040"/>
    <lineage>
        <taxon>Eukaryota</taxon>
        <taxon>Fungi</taxon>
        <taxon>Dikarya</taxon>
        <taxon>Ascomycota</taxon>
        <taxon>Pezizomycotina</taxon>
        <taxon>Sordariomycetes</taxon>
        <taxon>Sordariomycetidae</taxon>
        <taxon>Sordariales</taxon>
        <taxon>Schizotheciaceae</taxon>
        <taxon>Schizothecium</taxon>
    </lineage>
</organism>
<accession>A0AA40FA85</accession>
<evidence type="ECO:0000256" key="2">
    <source>
        <dbReference type="SAM" id="SignalP"/>
    </source>
</evidence>
<keyword evidence="2" id="KW-0732">Signal</keyword>
<protein>
    <recommendedName>
        <fullName evidence="5">Secreted protein</fullName>
    </recommendedName>
</protein>
<feature type="region of interest" description="Disordered" evidence="1">
    <location>
        <begin position="37"/>
        <end position="59"/>
    </location>
</feature>
<keyword evidence="4" id="KW-1185">Reference proteome</keyword>
<feature type="signal peptide" evidence="2">
    <location>
        <begin position="1"/>
        <end position="16"/>
    </location>
</feature>
<proteinExistence type="predicted"/>
<sequence length="127" mass="14051">MVIMVCGMGLCCSLHALSTSGNQLLRILPSYAHKTREGVRSSDTHTHTRTIHHHMPAHHCRSRKRMRSRDVLVGWGKSAMVLWCRALGGHHGRRQRAIGVEEGWVPPLTGLVVCGIFDAILLAGVED</sequence>
<dbReference type="AlphaFoldDB" id="A0AA40FA85"/>
<comment type="caution">
    <text evidence="3">The sequence shown here is derived from an EMBL/GenBank/DDBJ whole genome shotgun (WGS) entry which is preliminary data.</text>
</comment>
<evidence type="ECO:0008006" key="5">
    <source>
        <dbReference type="Google" id="ProtNLM"/>
    </source>
</evidence>